<organism evidence="2 3">
    <name type="scientific">Mortierella hygrophila</name>
    <dbReference type="NCBI Taxonomy" id="979708"/>
    <lineage>
        <taxon>Eukaryota</taxon>
        <taxon>Fungi</taxon>
        <taxon>Fungi incertae sedis</taxon>
        <taxon>Mucoromycota</taxon>
        <taxon>Mortierellomycotina</taxon>
        <taxon>Mortierellomycetes</taxon>
        <taxon>Mortierellales</taxon>
        <taxon>Mortierellaceae</taxon>
        <taxon>Mortierella</taxon>
    </lineage>
</organism>
<feature type="non-terminal residue" evidence="2">
    <location>
        <position position="141"/>
    </location>
</feature>
<keyword evidence="3" id="KW-1185">Reference proteome</keyword>
<feature type="region of interest" description="Disordered" evidence="1">
    <location>
        <begin position="1"/>
        <end position="29"/>
    </location>
</feature>
<feature type="compositionally biased region" description="Polar residues" evidence="1">
    <location>
        <begin position="1"/>
        <end position="21"/>
    </location>
</feature>
<feature type="compositionally biased region" description="Polar residues" evidence="1">
    <location>
        <begin position="48"/>
        <end position="61"/>
    </location>
</feature>
<proteinExistence type="predicted"/>
<reference evidence="2" key="1">
    <citation type="journal article" date="2020" name="Fungal Divers.">
        <title>Resolving the Mortierellaceae phylogeny through synthesis of multi-gene phylogenetics and phylogenomics.</title>
        <authorList>
            <person name="Vandepol N."/>
            <person name="Liber J."/>
            <person name="Desiro A."/>
            <person name="Na H."/>
            <person name="Kennedy M."/>
            <person name="Barry K."/>
            <person name="Grigoriev I.V."/>
            <person name="Miller A.N."/>
            <person name="O'Donnell K."/>
            <person name="Stajich J.E."/>
            <person name="Bonito G."/>
        </authorList>
    </citation>
    <scope>NUCLEOTIDE SEQUENCE</scope>
    <source>
        <strain evidence="2">NRRL 2591</strain>
    </source>
</reference>
<dbReference type="Proteomes" id="UP000723463">
    <property type="component" value="Unassembled WGS sequence"/>
</dbReference>
<dbReference type="AlphaFoldDB" id="A0A9P6EYA8"/>
<evidence type="ECO:0000256" key="1">
    <source>
        <dbReference type="SAM" id="MobiDB-lite"/>
    </source>
</evidence>
<sequence length="141" mass="15194">MVNKPSNQPGSHATSDTGKANDTQRVKKRDVIRDVFGFSKSKTKEVDTTATNQAVSAQTPPQVVGPPTASSASDFHPVAYQAVISTPPVDKSLPTPVETKRISNIFLENLPAPVMKTELPAVQDRIEVTQQLAYCSALLLH</sequence>
<comment type="caution">
    <text evidence="2">The sequence shown here is derived from an EMBL/GenBank/DDBJ whole genome shotgun (WGS) entry which is preliminary data.</text>
</comment>
<accession>A0A9P6EYA8</accession>
<protein>
    <submittedName>
        <fullName evidence="2">Uncharacterized protein</fullName>
    </submittedName>
</protein>
<gene>
    <name evidence="2" type="ORF">EC957_006246</name>
</gene>
<evidence type="ECO:0000313" key="2">
    <source>
        <dbReference type="EMBL" id="KAF9538731.1"/>
    </source>
</evidence>
<evidence type="ECO:0000313" key="3">
    <source>
        <dbReference type="Proteomes" id="UP000723463"/>
    </source>
</evidence>
<feature type="region of interest" description="Disordered" evidence="1">
    <location>
        <begin position="47"/>
        <end position="72"/>
    </location>
</feature>
<name>A0A9P6EYA8_9FUNG</name>
<dbReference type="EMBL" id="JAAAXW010000287">
    <property type="protein sequence ID" value="KAF9538731.1"/>
    <property type="molecule type" value="Genomic_DNA"/>
</dbReference>